<dbReference type="Proteomes" id="UP000199598">
    <property type="component" value="Unassembled WGS sequence"/>
</dbReference>
<organism evidence="2 3">
    <name type="scientific">Pseudovibrio ascidiaceicola</name>
    <dbReference type="NCBI Taxonomy" id="285279"/>
    <lineage>
        <taxon>Bacteria</taxon>
        <taxon>Pseudomonadati</taxon>
        <taxon>Pseudomonadota</taxon>
        <taxon>Alphaproteobacteria</taxon>
        <taxon>Hyphomicrobiales</taxon>
        <taxon>Stappiaceae</taxon>
        <taxon>Pseudovibrio</taxon>
    </lineage>
</organism>
<protein>
    <recommendedName>
        <fullName evidence="4">Methyl-accepting chemotaxis protein</fullName>
    </recommendedName>
</protein>
<keyword evidence="1" id="KW-0472">Membrane</keyword>
<reference evidence="2 3" key="1">
    <citation type="submission" date="2016-10" db="EMBL/GenBank/DDBJ databases">
        <authorList>
            <person name="Varghese N."/>
            <person name="Submissions S."/>
        </authorList>
    </citation>
    <scope>NUCLEOTIDE SEQUENCE [LARGE SCALE GENOMIC DNA]</scope>
    <source>
        <strain evidence="2 3">DSM 16392</strain>
    </source>
</reference>
<evidence type="ECO:0000313" key="2">
    <source>
        <dbReference type="EMBL" id="SFK99552.1"/>
    </source>
</evidence>
<name>A0A1I4E1B4_9HYPH</name>
<feature type="transmembrane region" description="Helical" evidence="1">
    <location>
        <begin position="12"/>
        <end position="38"/>
    </location>
</feature>
<keyword evidence="3" id="KW-1185">Reference proteome</keyword>
<dbReference type="RefSeq" id="WP_093522764.1">
    <property type="nucleotide sequence ID" value="NZ_FOSK01000013.1"/>
</dbReference>
<keyword evidence="1" id="KW-1133">Transmembrane helix</keyword>
<dbReference type="EMBL" id="FOSK01000013">
    <property type="protein sequence ID" value="SFK99552.1"/>
    <property type="molecule type" value="Genomic_DNA"/>
</dbReference>
<evidence type="ECO:0000313" key="3">
    <source>
        <dbReference type="Proteomes" id="UP000199598"/>
    </source>
</evidence>
<keyword evidence="1" id="KW-0812">Transmembrane</keyword>
<evidence type="ECO:0008006" key="4">
    <source>
        <dbReference type="Google" id="ProtNLM"/>
    </source>
</evidence>
<proteinExistence type="predicted"/>
<gene>
    <name evidence="2" type="ORF">SAMN04488518_113127</name>
</gene>
<accession>A0A1I4E1B4</accession>
<comment type="caution">
    <text evidence="2">The sequence shown here is derived from an EMBL/GenBank/DDBJ whole genome shotgun (WGS) entry which is preliminary data.</text>
</comment>
<sequence>MIKFKEKTLTVQLALLVPNLLFVTIILICAVILFGLLWSGLTSAFQTFSEIDWDLATLSDIGTAAMPVVTIGGFILIRRQIGKADEANQIALLPVVREAHSLVLDEQRHIHSLTQVSSLLQAVHIANDLSNGIGPKGDPQTNFNAQGAILAFQSLEAKVHDYLSPEVSKQRVEITLVINYIQKEVKLLEPISNETQEALRKRYDHKNDELKSIYDVKYTMMDYQQNSTASVSQNQLKFGDKLNAYSASLARESDVLAKRLTSLQKLIKANKTLL</sequence>
<feature type="transmembrane region" description="Helical" evidence="1">
    <location>
        <begin position="58"/>
        <end position="77"/>
    </location>
</feature>
<evidence type="ECO:0000256" key="1">
    <source>
        <dbReference type="SAM" id="Phobius"/>
    </source>
</evidence>